<dbReference type="InterPro" id="IPR041107">
    <property type="entry name" value="Rimk_N"/>
</dbReference>
<dbReference type="eggNOG" id="COG0189">
    <property type="taxonomic scope" value="Bacteria"/>
</dbReference>
<dbReference type="AlphaFoldDB" id="F4Y1X3"/>
<dbReference type="Gene3D" id="3.40.50.20">
    <property type="match status" value="1"/>
</dbReference>
<name>F4Y1X3_9CYAN</name>
<dbReference type="Proteomes" id="UP000003959">
    <property type="component" value="Unassembled WGS sequence"/>
</dbReference>
<evidence type="ECO:0000313" key="3">
    <source>
        <dbReference type="EMBL" id="EGJ29265.1"/>
    </source>
</evidence>
<organism evidence="3 4">
    <name type="scientific">Moorena producens 3L</name>
    <dbReference type="NCBI Taxonomy" id="489825"/>
    <lineage>
        <taxon>Bacteria</taxon>
        <taxon>Bacillati</taxon>
        <taxon>Cyanobacteriota</taxon>
        <taxon>Cyanophyceae</taxon>
        <taxon>Coleofasciculales</taxon>
        <taxon>Coleofasciculaceae</taxon>
        <taxon>Moorena</taxon>
    </lineage>
</organism>
<protein>
    <recommendedName>
        <fullName evidence="2">RimK preATP-grasp domain-containing protein</fullName>
    </recommendedName>
</protein>
<dbReference type="EMBL" id="GL890970">
    <property type="protein sequence ID" value="EGJ29265.1"/>
    <property type="molecule type" value="Genomic_DNA"/>
</dbReference>
<sequence>MRIAIYSTRRLKDAGEKRGHEMRVIDYMRCYLNITAHKPMVMYSSRQGS</sequence>
<comment type="cofactor">
    <cofactor evidence="1">
        <name>Mg(2+)</name>
        <dbReference type="ChEBI" id="CHEBI:18420"/>
    </cofactor>
</comment>
<keyword evidence="4" id="KW-1185">Reference proteome</keyword>
<dbReference type="HOGENOM" id="CLU_3137787_0_0_3"/>
<feature type="domain" description="RimK preATP-grasp" evidence="2">
    <location>
        <begin position="4"/>
        <end position="47"/>
    </location>
</feature>
<proteinExistence type="predicted"/>
<accession>F4Y1X3</accession>
<evidence type="ECO:0000256" key="1">
    <source>
        <dbReference type="ARBA" id="ARBA00001946"/>
    </source>
</evidence>
<dbReference type="RefSeq" id="WP_008190201.1">
    <property type="nucleotide sequence ID" value="NZ_GL890970.1"/>
</dbReference>
<reference evidence="4" key="1">
    <citation type="journal article" date="2011" name="Proc. Natl. Acad. Sci. U.S.A.">
        <title>Genomic insights into the physiology and ecology of the marine filamentous cyanobacterium Lyngbya majuscula.</title>
        <authorList>
            <person name="Jones A.C."/>
            <person name="Monroe E.A."/>
            <person name="Podell S."/>
            <person name="Hess W.R."/>
            <person name="Klages S."/>
            <person name="Esquenazi E."/>
            <person name="Niessen S."/>
            <person name="Hoover H."/>
            <person name="Rothmann M."/>
            <person name="Lasken R.S."/>
            <person name="Yates J.R.III."/>
            <person name="Reinhardt R."/>
            <person name="Kube M."/>
            <person name="Burkart M.D."/>
            <person name="Allen E.E."/>
            <person name="Dorrestein P.C."/>
            <person name="Gerwick W.H."/>
            <person name="Gerwick L."/>
        </authorList>
    </citation>
    <scope>NUCLEOTIDE SEQUENCE [LARGE SCALE GENOMIC DNA]</scope>
    <source>
        <strain evidence="4">3L</strain>
    </source>
</reference>
<dbReference type="Pfam" id="PF18030">
    <property type="entry name" value="Rimk_N"/>
    <property type="match status" value="1"/>
</dbReference>
<evidence type="ECO:0000259" key="2">
    <source>
        <dbReference type="Pfam" id="PF18030"/>
    </source>
</evidence>
<evidence type="ECO:0000313" key="4">
    <source>
        <dbReference type="Proteomes" id="UP000003959"/>
    </source>
</evidence>
<gene>
    <name evidence="3" type="ORF">LYNGBM3L_64980</name>
</gene>